<gene>
    <name evidence="1" type="ORF">DJ83_12055</name>
</gene>
<organism evidence="1 2">
    <name type="scientific">Halorubrum ezzemoulense</name>
    <name type="common">Halorubrum chaoviator</name>
    <dbReference type="NCBI Taxonomy" id="337243"/>
    <lineage>
        <taxon>Archaea</taxon>
        <taxon>Methanobacteriati</taxon>
        <taxon>Methanobacteriota</taxon>
        <taxon>Stenosarchaea group</taxon>
        <taxon>Halobacteria</taxon>
        <taxon>Halobacteriales</taxon>
        <taxon>Haloferacaceae</taxon>
        <taxon>Halorubrum</taxon>
    </lineage>
</organism>
<name>A0A256KYG3_HALEZ</name>
<reference evidence="1 2" key="1">
    <citation type="journal article" date="2014" name="Front. Microbiol.">
        <title>Population and genomic analysis of the genus Halorubrum.</title>
        <authorList>
            <person name="Fullmer M.S."/>
            <person name="Soucy S.M."/>
            <person name="Swithers K.S."/>
            <person name="Makkay A.M."/>
            <person name="Wheeler R."/>
            <person name="Ventosa A."/>
            <person name="Gogarten J.P."/>
            <person name="Papke R.T."/>
        </authorList>
    </citation>
    <scope>NUCLEOTIDE SEQUENCE [LARGE SCALE GENOMIC DNA]</scope>
    <source>
        <strain evidence="1 2">LD3</strain>
    </source>
</reference>
<dbReference type="RefSeq" id="WP_094519259.1">
    <property type="nucleotide sequence ID" value="NZ_NHOW01000137.1"/>
</dbReference>
<dbReference type="PANTHER" id="PTHR40265">
    <property type="entry name" value="BLL2707 PROTEIN"/>
    <property type="match status" value="1"/>
</dbReference>
<dbReference type="InterPro" id="IPR025870">
    <property type="entry name" value="Glyoxalase-like_dom"/>
</dbReference>
<protein>
    <submittedName>
        <fullName evidence="1">Uncharacterized protein</fullName>
    </submittedName>
</protein>
<dbReference type="PANTHER" id="PTHR40265:SF1">
    <property type="entry name" value="GLYOXALASE-LIKE DOMAIN-CONTAINING PROTEIN"/>
    <property type="match status" value="1"/>
</dbReference>
<proteinExistence type="predicted"/>
<dbReference type="SUPFAM" id="SSF54593">
    <property type="entry name" value="Glyoxalase/Bleomycin resistance protein/Dihydroxybiphenyl dioxygenase"/>
    <property type="match status" value="1"/>
</dbReference>
<dbReference type="PROSITE" id="PS51819">
    <property type="entry name" value="VOC"/>
    <property type="match status" value="1"/>
</dbReference>
<dbReference type="Proteomes" id="UP000216409">
    <property type="component" value="Unassembled WGS sequence"/>
</dbReference>
<dbReference type="EMBL" id="NHOW01000137">
    <property type="protein sequence ID" value="OYR59690.1"/>
    <property type="molecule type" value="Genomic_DNA"/>
</dbReference>
<dbReference type="Pfam" id="PF13468">
    <property type="entry name" value="Glyoxalase_3"/>
    <property type="match status" value="1"/>
</dbReference>
<comment type="caution">
    <text evidence="1">The sequence shown here is derived from an EMBL/GenBank/DDBJ whole genome shotgun (WGS) entry which is preliminary data.</text>
</comment>
<evidence type="ECO:0000313" key="1">
    <source>
        <dbReference type="EMBL" id="OYR59690.1"/>
    </source>
</evidence>
<accession>A0A256KYG3</accession>
<dbReference type="InterPro" id="IPR029068">
    <property type="entry name" value="Glyas_Bleomycin-R_OHBP_Dase"/>
</dbReference>
<dbReference type="Gene3D" id="3.10.180.10">
    <property type="entry name" value="2,3-Dihydroxybiphenyl 1,2-Dioxygenase, domain 1"/>
    <property type="match status" value="1"/>
</dbReference>
<evidence type="ECO:0000313" key="2">
    <source>
        <dbReference type="Proteomes" id="UP000216409"/>
    </source>
</evidence>
<sequence length="284" mass="30783">MDLQIDHVTVAGQDLDRLVDTFSDAGLPVEYGGRHSNGVTHMAIVGFRDRSYIELISTLEPDAESPWWHGPIHEDGGPCAWAVDVNDIDTASADLRDRGIHVDGPSEYKRTREDGTLVEWDLTYLEEGDPGSTLPFLISDRTPRKRRVQPTGDLASSSITGVDTVVLGVGDLDAGITEFEKAFDADGPEIGNSDIFDAKTASFPGLPVLLAEPRGDGQLAERLAAFGPRPVAYLLGEEQRTEDAEQMLPLDGSTTGSLADRTVEWLSVTYPSGYPYLGIVDIEP</sequence>
<dbReference type="InterPro" id="IPR037523">
    <property type="entry name" value="VOC_core"/>
</dbReference>
<dbReference type="AlphaFoldDB" id="A0A256KYG3"/>